<reference evidence="2 3" key="1">
    <citation type="submission" date="2016-10" db="EMBL/GenBank/DDBJ databases">
        <authorList>
            <person name="de Groot N.N."/>
        </authorList>
    </citation>
    <scope>NUCLEOTIDE SEQUENCE [LARGE SCALE GENOMIC DNA]</scope>
    <source>
        <strain evidence="2 3">DSM 44993</strain>
    </source>
</reference>
<dbReference type="EMBL" id="FOEF01000008">
    <property type="protein sequence ID" value="SEP42556.1"/>
    <property type="molecule type" value="Genomic_DNA"/>
</dbReference>
<evidence type="ECO:0000256" key="1">
    <source>
        <dbReference type="SAM" id="MobiDB-lite"/>
    </source>
</evidence>
<feature type="compositionally biased region" description="Low complexity" evidence="1">
    <location>
        <begin position="201"/>
        <end position="256"/>
    </location>
</feature>
<feature type="region of interest" description="Disordered" evidence="1">
    <location>
        <begin position="311"/>
        <end position="363"/>
    </location>
</feature>
<accession>A0A1H8XRW4</accession>
<dbReference type="Proteomes" id="UP000198582">
    <property type="component" value="Unassembled WGS sequence"/>
</dbReference>
<keyword evidence="3" id="KW-1185">Reference proteome</keyword>
<protein>
    <submittedName>
        <fullName evidence="2">WXG100 family type VII secretion target</fullName>
    </submittedName>
</protein>
<sequence>MTEPSLTFVSELARELGATDPVETYYRPLVGNWAELSAEAERLRAAAKTAAGASGGLTDELGRLDASWSGADADAFVAYMGEIRSASEGVEDALDALAAALDELVTSLTGIVHDAEEVLVDAADVLSESAMLPSGGTSRARAQLRETEQSVKSLHDAAEHLLQGFGQLCDGVDAPPGTASSIEVRHRYPQEQFRLHDEEAQPAAGGSAPASGTVPADPASPSDPVQPAAASAAGASADDGVSPSSADDSVSPSAAGDLHDGKHSAASPGIEQGQAGAVPVAPEPIAAAAPPAAQNQSGGMAMMPMMGGMGGGMGGGGGGGSQHKTKHRTSANRSELFGEPANVTPPVLGEDPKKPVKKPKSGT</sequence>
<dbReference type="InterPro" id="IPR036689">
    <property type="entry name" value="ESAT-6-like_sf"/>
</dbReference>
<dbReference type="SUPFAM" id="SSF140453">
    <property type="entry name" value="EsxAB dimer-like"/>
    <property type="match status" value="1"/>
</dbReference>
<dbReference type="STRING" id="394193.SAMN04489732_108357"/>
<organism evidence="2 3">
    <name type="scientific">Amycolatopsis saalfeldensis</name>
    <dbReference type="NCBI Taxonomy" id="394193"/>
    <lineage>
        <taxon>Bacteria</taxon>
        <taxon>Bacillati</taxon>
        <taxon>Actinomycetota</taxon>
        <taxon>Actinomycetes</taxon>
        <taxon>Pseudonocardiales</taxon>
        <taxon>Pseudonocardiaceae</taxon>
        <taxon>Amycolatopsis</taxon>
    </lineage>
</organism>
<gene>
    <name evidence="2" type="ORF">SAMN04489732_108357</name>
</gene>
<dbReference type="Gene3D" id="1.10.287.1060">
    <property type="entry name" value="ESAT-6-like"/>
    <property type="match status" value="1"/>
</dbReference>
<evidence type="ECO:0000313" key="3">
    <source>
        <dbReference type="Proteomes" id="UP000198582"/>
    </source>
</evidence>
<name>A0A1H8XRW4_9PSEU</name>
<proteinExistence type="predicted"/>
<evidence type="ECO:0000313" key="2">
    <source>
        <dbReference type="EMBL" id="SEP42556.1"/>
    </source>
</evidence>
<feature type="region of interest" description="Disordered" evidence="1">
    <location>
        <begin position="197"/>
        <end position="270"/>
    </location>
</feature>
<dbReference type="AlphaFoldDB" id="A0A1H8XRW4"/>
<dbReference type="RefSeq" id="WP_091618544.1">
    <property type="nucleotide sequence ID" value="NZ_FOEF01000008.1"/>
</dbReference>
<dbReference type="InterPro" id="IPR010310">
    <property type="entry name" value="T7SS_ESAT-6-like"/>
</dbReference>
<dbReference type="OrthoDB" id="3683464at2"/>
<dbReference type="Pfam" id="PF06013">
    <property type="entry name" value="WXG100"/>
    <property type="match status" value="1"/>
</dbReference>
<feature type="compositionally biased region" description="Gly residues" evidence="1">
    <location>
        <begin position="311"/>
        <end position="321"/>
    </location>
</feature>